<feature type="chain" id="PRO_5044892129" evidence="1">
    <location>
        <begin position="28"/>
        <end position="196"/>
    </location>
</feature>
<dbReference type="AlphaFoldDB" id="A0ABD3MBQ2"/>
<protein>
    <submittedName>
        <fullName evidence="2">Uncharacterized protein</fullName>
    </submittedName>
</protein>
<keyword evidence="1" id="KW-0732">Signal</keyword>
<comment type="caution">
    <text evidence="2">The sequence shown here is derived from an EMBL/GenBank/DDBJ whole genome shotgun (WGS) entry which is preliminary data.</text>
</comment>
<evidence type="ECO:0000313" key="3">
    <source>
        <dbReference type="Proteomes" id="UP001530293"/>
    </source>
</evidence>
<evidence type="ECO:0000313" key="2">
    <source>
        <dbReference type="EMBL" id="KAL3757950.1"/>
    </source>
</evidence>
<keyword evidence="3" id="KW-1185">Reference proteome</keyword>
<organism evidence="2 3">
    <name type="scientific">Discostella pseudostelligera</name>
    <dbReference type="NCBI Taxonomy" id="259834"/>
    <lineage>
        <taxon>Eukaryota</taxon>
        <taxon>Sar</taxon>
        <taxon>Stramenopiles</taxon>
        <taxon>Ochrophyta</taxon>
        <taxon>Bacillariophyta</taxon>
        <taxon>Coscinodiscophyceae</taxon>
        <taxon>Thalassiosirophycidae</taxon>
        <taxon>Stephanodiscales</taxon>
        <taxon>Stephanodiscaceae</taxon>
        <taxon>Discostella</taxon>
    </lineage>
</organism>
<reference evidence="2 3" key="1">
    <citation type="submission" date="2024-10" db="EMBL/GenBank/DDBJ databases">
        <title>Updated reference genomes for cyclostephanoid diatoms.</title>
        <authorList>
            <person name="Roberts W.R."/>
            <person name="Alverson A.J."/>
        </authorList>
    </citation>
    <scope>NUCLEOTIDE SEQUENCE [LARGE SCALE GENOMIC DNA]</scope>
    <source>
        <strain evidence="2 3">AJA232-27</strain>
    </source>
</reference>
<dbReference type="Proteomes" id="UP001530293">
    <property type="component" value="Unassembled WGS sequence"/>
</dbReference>
<gene>
    <name evidence="2" type="ORF">ACHAWU_002870</name>
</gene>
<dbReference type="EMBL" id="JALLBG020000247">
    <property type="protein sequence ID" value="KAL3757950.1"/>
    <property type="molecule type" value="Genomic_DNA"/>
</dbReference>
<evidence type="ECO:0000256" key="1">
    <source>
        <dbReference type="SAM" id="SignalP"/>
    </source>
</evidence>
<sequence length="196" mass="21712">MKPYTILSQAILTRCLILLTSCSTTMAFTSTPIAPMSVYYSSSASRRSASSSTAVLHATLTADELSTMSKDEQLKVLGVDSEEKLALGIDPDEVLEFLGTREDLINKFQSDIPKLSADRTLAESEVDKFLLDGEMLDLYIKYSQRKREDPNWEPQYAPEDNSPIGKIASFASQYAIYIVGAILLKDVVTNYMNKSS</sequence>
<accession>A0ABD3MBQ2</accession>
<name>A0ABD3MBQ2_9STRA</name>
<feature type="signal peptide" evidence="1">
    <location>
        <begin position="1"/>
        <end position="27"/>
    </location>
</feature>
<proteinExistence type="predicted"/>